<reference evidence="2 3" key="1">
    <citation type="journal article" date="2014" name="Am. J. Bot.">
        <title>Genome assembly and annotation for red clover (Trifolium pratense; Fabaceae).</title>
        <authorList>
            <person name="Istvanek J."/>
            <person name="Jaros M."/>
            <person name="Krenek A."/>
            <person name="Repkova J."/>
        </authorList>
    </citation>
    <scope>NUCLEOTIDE SEQUENCE [LARGE SCALE GENOMIC DNA]</scope>
    <source>
        <strain evidence="3">cv. Tatra</strain>
        <tissue evidence="2">Young leaves</tissue>
    </source>
</reference>
<accession>A0A2K3KJB4</accession>
<organism evidence="2 3">
    <name type="scientific">Trifolium pratense</name>
    <name type="common">Red clover</name>
    <dbReference type="NCBI Taxonomy" id="57577"/>
    <lineage>
        <taxon>Eukaryota</taxon>
        <taxon>Viridiplantae</taxon>
        <taxon>Streptophyta</taxon>
        <taxon>Embryophyta</taxon>
        <taxon>Tracheophyta</taxon>
        <taxon>Spermatophyta</taxon>
        <taxon>Magnoliopsida</taxon>
        <taxon>eudicotyledons</taxon>
        <taxon>Gunneridae</taxon>
        <taxon>Pentapetalae</taxon>
        <taxon>rosids</taxon>
        <taxon>fabids</taxon>
        <taxon>Fabales</taxon>
        <taxon>Fabaceae</taxon>
        <taxon>Papilionoideae</taxon>
        <taxon>50 kb inversion clade</taxon>
        <taxon>NPAAA clade</taxon>
        <taxon>Hologalegina</taxon>
        <taxon>IRL clade</taxon>
        <taxon>Trifolieae</taxon>
        <taxon>Trifolium</taxon>
    </lineage>
</organism>
<gene>
    <name evidence="2" type="ORF">L195_g055040</name>
</gene>
<protein>
    <submittedName>
        <fullName evidence="2">Uncharacterized protein</fullName>
    </submittedName>
</protein>
<dbReference type="AlphaFoldDB" id="A0A2K3KJB4"/>
<sequence length="27" mass="3071">DVEDDDDDFEEMMNEFDGADDGEDGDE</sequence>
<evidence type="ECO:0000313" key="2">
    <source>
        <dbReference type="EMBL" id="PNX66359.1"/>
    </source>
</evidence>
<evidence type="ECO:0000256" key="1">
    <source>
        <dbReference type="SAM" id="MobiDB-lite"/>
    </source>
</evidence>
<dbReference type="Proteomes" id="UP000236291">
    <property type="component" value="Unassembled WGS sequence"/>
</dbReference>
<name>A0A2K3KJB4_TRIPR</name>
<dbReference type="EMBL" id="ASHM01098664">
    <property type="protein sequence ID" value="PNX66359.1"/>
    <property type="molecule type" value="Genomic_DNA"/>
</dbReference>
<reference evidence="2 3" key="2">
    <citation type="journal article" date="2017" name="Front. Plant Sci.">
        <title>Gene Classification and Mining of Molecular Markers Useful in Red Clover (Trifolium pratense) Breeding.</title>
        <authorList>
            <person name="Istvanek J."/>
            <person name="Dluhosova J."/>
            <person name="Dluhos P."/>
            <person name="Patkova L."/>
            <person name="Nedelnik J."/>
            <person name="Repkova J."/>
        </authorList>
    </citation>
    <scope>NUCLEOTIDE SEQUENCE [LARGE SCALE GENOMIC DNA]</scope>
    <source>
        <strain evidence="3">cv. Tatra</strain>
        <tissue evidence="2">Young leaves</tissue>
    </source>
</reference>
<evidence type="ECO:0000313" key="3">
    <source>
        <dbReference type="Proteomes" id="UP000236291"/>
    </source>
</evidence>
<feature type="non-terminal residue" evidence="2">
    <location>
        <position position="1"/>
    </location>
</feature>
<comment type="caution">
    <text evidence="2">The sequence shown here is derived from an EMBL/GenBank/DDBJ whole genome shotgun (WGS) entry which is preliminary data.</text>
</comment>
<proteinExistence type="predicted"/>
<feature type="region of interest" description="Disordered" evidence="1">
    <location>
        <begin position="1"/>
        <end position="27"/>
    </location>
</feature>